<comment type="caution">
    <text evidence="3">The sequence shown here is derived from an EMBL/GenBank/DDBJ whole genome shotgun (WGS) entry which is preliminary data.</text>
</comment>
<keyword evidence="4" id="KW-1185">Reference proteome</keyword>
<organism evidence="3 4">
    <name type="scientific">Pigmentiphaga soli</name>
    <dbReference type="NCBI Taxonomy" id="1007095"/>
    <lineage>
        <taxon>Bacteria</taxon>
        <taxon>Pseudomonadati</taxon>
        <taxon>Pseudomonadota</taxon>
        <taxon>Betaproteobacteria</taxon>
        <taxon>Burkholderiales</taxon>
        <taxon>Alcaligenaceae</taxon>
        <taxon>Pigmentiphaga</taxon>
    </lineage>
</organism>
<dbReference type="InterPro" id="IPR038989">
    <property type="entry name" value="UbiJ"/>
</dbReference>
<evidence type="ECO:0000313" key="3">
    <source>
        <dbReference type="EMBL" id="GAA4337212.1"/>
    </source>
</evidence>
<gene>
    <name evidence="1" type="primary">ubiJ</name>
    <name evidence="3" type="ORF">GCM10023144_32590</name>
</gene>
<evidence type="ECO:0000313" key="4">
    <source>
        <dbReference type="Proteomes" id="UP001501671"/>
    </source>
</evidence>
<evidence type="ECO:0000256" key="2">
    <source>
        <dbReference type="SAM" id="MobiDB-lite"/>
    </source>
</evidence>
<keyword evidence="1" id="KW-0963">Cytoplasm</keyword>
<dbReference type="EMBL" id="BAABFO010000016">
    <property type="protein sequence ID" value="GAA4337212.1"/>
    <property type="molecule type" value="Genomic_DNA"/>
</dbReference>
<comment type="function">
    <text evidence="1">Required for ubiquinone (coenzyme Q) biosynthesis. Binds hydrophobic ubiquinone biosynthetic intermediates via its SCP2 domain and is essential for the stability of the Ubi complex. May constitute a docking platform where Ubi enzymes assemble and access their SCP2-bound polyprenyl substrates.</text>
</comment>
<comment type="subcellular location">
    <subcellularLocation>
        <location evidence="1">Cytoplasm</location>
    </subcellularLocation>
</comment>
<evidence type="ECO:0000256" key="1">
    <source>
        <dbReference type="HAMAP-Rule" id="MF_02215"/>
    </source>
</evidence>
<feature type="region of interest" description="Disordered" evidence="2">
    <location>
        <begin position="218"/>
        <end position="237"/>
    </location>
</feature>
<accession>A0ABP8HCG4</accession>
<feature type="region of interest" description="Disordered" evidence="2">
    <location>
        <begin position="61"/>
        <end position="85"/>
    </location>
</feature>
<dbReference type="PANTHER" id="PTHR38693">
    <property type="entry name" value="UBIQUINONE BIOSYNTHESIS PROTEIN UBIJ"/>
    <property type="match status" value="1"/>
</dbReference>
<dbReference type="PANTHER" id="PTHR38693:SF1">
    <property type="entry name" value="UBIQUINONE BIOSYNTHESIS ACCESSORY FACTOR UBIJ"/>
    <property type="match status" value="1"/>
</dbReference>
<sequence>MSALPSPYAAAVRALNALLAREPWARERLRPHAGKHARLLFGAARVDLCVTADGQVEWQPAANGASTEAPPAQESALGRGSGEPCPGALSAAPDVTLSVATDKLPSLLSGDAARRMSAVRIDGDAAFAHAIGDLARDLRWDAEEDLARLVGDIPAARLSAAASGAWRGLREGAWRLAENLAEYATEERGLVAGGQPLADWGAEDRRLRDDAERAAKRAAALHGRLAPQDGGGAGPEA</sequence>
<name>A0ABP8HCG4_9BURK</name>
<dbReference type="Proteomes" id="UP001501671">
    <property type="component" value="Unassembled WGS sequence"/>
</dbReference>
<comment type="pathway">
    <text evidence="1">Cofactor biosynthesis; ubiquinone biosynthesis.</text>
</comment>
<comment type="similarity">
    <text evidence="1">Belongs to the UbiJ family.</text>
</comment>
<keyword evidence="1" id="KW-0831">Ubiquinone biosynthesis</keyword>
<reference evidence="4" key="1">
    <citation type="journal article" date="2019" name="Int. J. Syst. Evol. Microbiol.">
        <title>The Global Catalogue of Microorganisms (GCM) 10K type strain sequencing project: providing services to taxonomists for standard genome sequencing and annotation.</title>
        <authorList>
            <consortium name="The Broad Institute Genomics Platform"/>
            <consortium name="The Broad Institute Genome Sequencing Center for Infectious Disease"/>
            <person name="Wu L."/>
            <person name="Ma J."/>
        </authorList>
    </citation>
    <scope>NUCLEOTIDE SEQUENCE [LARGE SCALE GENOMIC DNA]</scope>
    <source>
        <strain evidence="4">JCM 17666</strain>
    </source>
</reference>
<protein>
    <recommendedName>
        <fullName evidence="1">Ubiquinone biosynthesis accessory factor UbiJ</fullName>
    </recommendedName>
</protein>
<dbReference type="HAMAP" id="MF_02215">
    <property type="entry name" value="UbiJ"/>
    <property type="match status" value="1"/>
</dbReference>
<proteinExistence type="inferred from homology"/>
<dbReference type="RefSeq" id="WP_345250925.1">
    <property type="nucleotide sequence ID" value="NZ_BAABFO010000016.1"/>
</dbReference>